<evidence type="ECO:0000256" key="6">
    <source>
        <dbReference type="ARBA" id="ARBA00022807"/>
    </source>
</evidence>
<dbReference type="STRING" id="1447875.A0A2B7X4M9"/>
<gene>
    <name evidence="9" type="ORF">AJ79_07320</name>
</gene>
<dbReference type="PANTHER" id="PTHR13367:SF34">
    <property type="match status" value="1"/>
</dbReference>
<evidence type="ECO:0000313" key="9">
    <source>
        <dbReference type="EMBL" id="PGH03628.1"/>
    </source>
</evidence>
<dbReference type="GO" id="GO:0004843">
    <property type="term" value="F:cysteine-type deubiquitinase activity"/>
    <property type="evidence" value="ECO:0007669"/>
    <property type="project" value="UniProtKB-EC"/>
</dbReference>
<keyword evidence="7" id="KW-0472">Membrane</keyword>
<organism evidence="9 10">
    <name type="scientific">Helicocarpus griseus UAMH5409</name>
    <dbReference type="NCBI Taxonomy" id="1447875"/>
    <lineage>
        <taxon>Eukaryota</taxon>
        <taxon>Fungi</taxon>
        <taxon>Dikarya</taxon>
        <taxon>Ascomycota</taxon>
        <taxon>Pezizomycotina</taxon>
        <taxon>Eurotiomycetes</taxon>
        <taxon>Eurotiomycetidae</taxon>
        <taxon>Onygenales</taxon>
        <taxon>Ajellomycetaceae</taxon>
        <taxon>Helicocarpus</taxon>
    </lineage>
</organism>
<reference evidence="9 10" key="1">
    <citation type="submission" date="2017-10" db="EMBL/GenBank/DDBJ databases">
        <title>Comparative genomics in systemic dimorphic fungi from Ajellomycetaceae.</title>
        <authorList>
            <person name="Munoz J.F."/>
            <person name="Mcewen J.G."/>
            <person name="Clay O.K."/>
            <person name="Cuomo C.A."/>
        </authorList>
    </citation>
    <scope>NUCLEOTIDE SEQUENCE [LARGE SCALE GENOMIC DNA]</scope>
    <source>
        <strain evidence="9 10">UAMH5409</strain>
    </source>
</reference>
<dbReference type="Gene3D" id="3.40.50.300">
    <property type="entry name" value="P-loop containing nucleotide triphosphate hydrolases"/>
    <property type="match status" value="1"/>
</dbReference>
<name>A0A2B7X4M9_9EURO</name>
<dbReference type="InterPro" id="IPR027417">
    <property type="entry name" value="P-loop_NTPase"/>
</dbReference>
<comment type="caution">
    <text evidence="9">The sequence shown here is derived from an EMBL/GenBank/DDBJ whole genome shotgun (WGS) entry which is preliminary data.</text>
</comment>
<keyword evidence="3" id="KW-0645">Protease</keyword>
<dbReference type="GO" id="GO:0003676">
    <property type="term" value="F:nucleic acid binding"/>
    <property type="evidence" value="ECO:0007669"/>
    <property type="project" value="InterPro"/>
</dbReference>
<evidence type="ECO:0000256" key="1">
    <source>
        <dbReference type="ARBA" id="ARBA00000707"/>
    </source>
</evidence>
<keyword evidence="4" id="KW-0833">Ubl conjugation pathway</keyword>
<evidence type="ECO:0000256" key="7">
    <source>
        <dbReference type="SAM" id="Phobius"/>
    </source>
</evidence>
<keyword evidence="10" id="KW-1185">Reference proteome</keyword>
<dbReference type="EMBL" id="PDNB01000145">
    <property type="protein sequence ID" value="PGH03628.1"/>
    <property type="molecule type" value="Genomic_DNA"/>
</dbReference>
<dbReference type="InterPro" id="IPR022099">
    <property type="entry name" value="DUF3638"/>
</dbReference>
<keyword evidence="7" id="KW-1133">Transmembrane helix</keyword>
<dbReference type="GO" id="GO:0006508">
    <property type="term" value="P:proteolysis"/>
    <property type="evidence" value="ECO:0007669"/>
    <property type="project" value="UniProtKB-KW"/>
</dbReference>
<dbReference type="AlphaFoldDB" id="A0A2B7X4M9"/>
<sequence length="397" mass="44967">MILRSINHLKHPIPRLPRKEAGFSARLSPTSILEHLSLAKISKLSEAWKEALIGYGLAISTLQHAERILKCSETGGNMLTELLNTGRQGWKPLEHPDWLLFEIENDLLIRPVQAEIALEMMAPSSNENSILQLNMGEGKSSVIIPIVAVALANTEKLVRVVVLRSLSKQMLNRMIKRLGGLVGRRVYQLPVSRSLRPTMKMAKRIQNLYRLDQLLAGIAEVGNALISAQRWLNETSRDILDESDEILSRAIEFSPNRWTIIQAVLELAHNISRDVLKLFPLGLELRPAFSGSTRFRIRVLQPEAGQKLIEMIANRIREGGLPEVPVLHFPKVTRDILFRSLTTLSMTKGDLKLLDKLIFKLENRQDLLILRGLLAGGILMFAFTQKRWRVNLDLTYR</sequence>
<evidence type="ECO:0000313" key="10">
    <source>
        <dbReference type="Proteomes" id="UP000223968"/>
    </source>
</evidence>
<evidence type="ECO:0000256" key="3">
    <source>
        <dbReference type="ARBA" id="ARBA00022670"/>
    </source>
</evidence>
<evidence type="ECO:0000256" key="4">
    <source>
        <dbReference type="ARBA" id="ARBA00022786"/>
    </source>
</evidence>
<dbReference type="GO" id="GO:0005524">
    <property type="term" value="F:ATP binding"/>
    <property type="evidence" value="ECO:0007669"/>
    <property type="project" value="InterPro"/>
</dbReference>
<evidence type="ECO:0000256" key="5">
    <source>
        <dbReference type="ARBA" id="ARBA00022801"/>
    </source>
</evidence>
<keyword evidence="6" id="KW-0788">Thiol protease</keyword>
<evidence type="ECO:0000259" key="8">
    <source>
        <dbReference type="Pfam" id="PF12340"/>
    </source>
</evidence>
<proteinExistence type="predicted"/>
<dbReference type="PANTHER" id="PTHR13367">
    <property type="entry name" value="UBIQUITIN THIOESTERASE"/>
    <property type="match status" value="1"/>
</dbReference>
<feature type="transmembrane region" description="Helical" evidence="7">
    <location>
        <begin position="367"/>
        <end position="384"/>
    </location>
</feature>
<dbReference type="OrthoDB" id="3182339at2759"/>
<dbReference type="Pfam" id="PF12340">
    <property type="entry name" value="DUF3638"/>
    <property type="match status" value="1"/>
</dbReference>
<keyword evidence="5" id="KW-0378">Hydrolase</keyword>
<accession>A0A2B7X4M9</accession>
<dbReference type="SUPFAM" id="SSF52540">
    <property type="entry name" value="P-loop containing nucleoside triphosphate hydrolases"/>
    <property type="match status" value="1"/>
</dbReference>
<dbReference type="EC" id="3.4.19.12" evidence="2"/>
<dbReference type="InterPro" id="IPR051346">
    <property type="entry name" value="OTU_Deubiquitinase"/>
</dbReference>
<feature type="domain" description="DUF3638" evidence="8">
    <location>
        <begin position="88"/>
        <end position="211"/>
    </location>
</feature>
<protein>
    <recommendedName>
        <fullName evidence="2">ubiquitinyl hydrolase 1</fullName>
        <ecNumber evidence="2">3.4.19.12</ecNumber>
    </recommendedName>
</protein>
<keyword evidence="7" id="KW-0812">Transmembrane</keyword>
<evidence type="ECO:0000256" key="2">
    <source>
        <dbReference type="ARBA" id="ARBA00012759"/>
    </source>
</evidence>
<comment type="catalytic activity">
    <reaction evidence="1">
        <text>Thiol-dependent hydrolysis of ester, thioester, amide, peptide and isopeptide bonds formed by the C-terminal Gly of ubiquitin (a 76-residue protein attached to proteins as an intracellular targeting signal).</text>
        <dbReference type="EC" id="3.4.19.12"/>
    </reaction>
</comment>
<dbReference type="Proteomes" id="UP000223968">
    <property type="component" value="Unassembled WGS sequence"/>
</dbReference>